<dbReference type="GO" id="GO:0003682">
    <property type="term" value="F:chromatin binding"/>
    <property type="evidence" value="ECO:0007669"/>
    <property type="project" value="TreeGrafter"/>
</dbReference>
<dbReference type="GO" id="GO:0005829">
    <property type="term" value="C:cytosol"/>
    <property type="evidence" value="ECO:0007669"/>
    <property type="project" value="TreeGrafter"/>
</dbReference>
<evidence type="ECO:0000256" key="2">
    <source>
        <dbReference type="SAM" id="MobiDB-lite"/>
    </source>
</evidence>
<evidence type="ECO:0000313" key="6">
    <source>
        <dbReference type="Proteomes" id="UP000261420"/>
    </source>
</evidence>
<feature type="compositionally biased region" description="Polar residues" evidence="2">
    <location>
        <begin position="91"/>
        <end position="103"/>
    </location>
</feature>
<feature type="region of interest" description="Disordered" evidence="2">
    <location>
        <begin position="1"/>
        <end position="155"/>
    </location>
</feature>
<dbReference type="Pfam" id="PF20266">
    <property type="entry name" value="Mab-21_C"/>
    <property type="match status" value="1"/>
</dbReference>
<sequence length="535" mass="60182">MPTDNTKAPVQDTKAKTCASSATKTKPETPKGTTTDSLKPTKARKRSCKTKSTEQSAEETTNMTPAAPKETTKDSPKTTKARKRSCKTKSTEQSAEETTNMTPAASKETTKDSPKTTKARKRSGKTKSTEQSAEETTKMTPEAPKETTKDSLKTTKAKTGAGNDIAAVDSILFTTLNKLKIKKNDRANAAEVINEIIGKIIEHVKKNIDWFKEVEQLNTGSYYENLKISNPDEFDVMLAIPVDRVTIARFGNDGAYYSVGLKRGNSPLRRFQDTNTLSATKMLDEFREEVKKCVKVTRKKKGCPAVTMTTEVQSVTISLDVVLCLKVKSSWPDFTKDGFKIESWLGTKIRQAHRRKPYYLVPKYEGNGNYFLLQHADVWRISFSHVEKDILKNHGSVKTCCEKEGEHCCRKDCLKLLKHLLSLLKEKNTSFDKFCSYHAKTTFFHACCTRTKDSDWMASDLSQCFQQLLKDFVGHLEEGFLPNFFIPGQNLLSGPGRKKCDSLAHCIKQECKSGEFIKQISFCSNRKNYVTKYSE</sequence>
<name>A0A3B4VD31_SERDU</name>
<organism evidence="5 6">
    <name type="scientific">Seriola dumerili</name>
    <name type="common">Greater amberjack</name>
    <name type="synonym">Caranx dumerili</name>
    <dbReference type="NCBI Taxonomy" id="41447"/>
    <lineage>
        <taxon>Eukaryota</taxon>
        <taxon>Metazoa</taxon>
        <taxon>Chordata</taxon>
        <taxon>Craniata</taxon>
        <taxon>Vertebrata</taxon>
        <taxon>Euteleostomi</taxon>
        <taxon>Actinopterygii</taxon>
        <taxon>Neopterygii</taxon>
        <taxon>Teleostei</taxon>
        <taxon>Neoteleostei</taxon>
        <taxon>Acanthomorphata</taxon>
        <taxon>Carangaria</taxon>
        <taxon>Carangiformes</taxon>
        <taxon>Carangidae</taxon>
        <taxon>Seriola</taxon>
    </lineage>
</organism>
<dbReference type="GO" id="GO:0071360">
    <property type="term" value="P:cellular response to exogenous dsRNA"/>
    <property type="evidence" value="ECO:0007669"/>
    <property type="project" value="TreeGrafter"/>
</dbReference>
<dbReference type="GO" id="GO:2000042">
    <property type="term" value="P:negative regulation of double-strand break repair via homologous recombination"/>
    <property type="evidence" value="ECO:0007669"/>
    <property type="project" value="TreeGrafter"/>
</dbReference>
<dbReference type="SMART" id="SM01265">
    <property type="entry name" value="Mab-21"/>
    <property type="match status" value="1"/>
</dbReference>
<dbReference type="Pfam" id="PF03281">
    <property type="entry name" value="Mab-21"/>
    <property type="match status" value="1"/>
</dbReference>
<accession>A0A3B4VD31</accession>
<dbReference type="Gene3D" id="3.30.460.90">
    <property type="match status" value="1"/>
</dbReference>
<evidence type="ECO:0000259" key="3">
    <source>
        <dbReference type="Pfam" id="PF03281"/>
    </source>
</evidence>
<dbReference type="Proteomes" id="UP000261420">
    <property type="component" value="Unplaced"/>
</dbReference>
<feature type="domain" description="Mab-21-like HhH/H2TH-like" evidence="4">
    <location>
        <begin position="409"/>
        <end position="508"/>
    </location>
</feature>
<dbReference type="GO" id="GO:0003690">
    <property type="term" value="F:double-stranded DNA binding"/>
    <property type="evidence" value="ECO:0007669"/>
    <property type="project" value="TreeGrafter"/>
</dbReference>
<dbReference type="PANTHER" id="PTHR10656">
    <property type="entry name" value="CELL FATE DETERMINING PROTEIN MAB21-RELATED"/>
    <property type="match status" value="1"/>
</dbReference>
<dbReference type="InterPro" id="IPR046906">
    <property type="entry name" value="Mab-21_HhH/H2TH-like"/>
</dbReference>
<dbReference type="OMA" id="RTWCEST"/>
<dbReference type="GO" id="GO:0035861">
    <property type="term" value="C:site of double-strand break"/>
    <property type="evidence" value="ECO:0007669"/>
    <property type="project" value="TreeGrafter"/>
</dbReference>
<protein>
    <submittedName>
        <fullName evidence="5">Cyclic GMP-AMP synthase</fullName>
    </submittedName>
</protein>
<dbReference type="PANTHER" id="PTHR10656:SF35">
    <property type="entry name" value="CYCLIC GMP-AMP SYNTHASE"/>
    <property type="match status" value="1"/>
</dbReference>
<dbReference type="InterPro" id="IPR046903">
    <property type="entry name" value="Mab-21-like_nuc_Trfase"/>
</dbReference>
<feature type="compositionally biased region" description="Polar residues" evidence="2">
    <location>
        <begin position="53"/>
        <end position="64"/>
    </location>
</feature>
<dbReference type="Ensembl" id="ENSSDUT00000028306.1">
    <property type="protein sequence ID" value="ENSSDUP00000027815.1"/>
    <property type="gene ID" value="ENSSDUG00000020107.1"/>
</dbReference>
<dbReference type="GO" id="GO:0061501">
    <property type="term" value="F:2',3'-cyclic GMP-AMP synthase activity"/>
    <property type="evidence" value="ECO:0007669"/>
    <property type="project" value="Ensembl"/>
</dbReference>
<proteinExistence type="inferred from homology"/>
<dbReference type="GO" id="GO:0038001">
    <property type="term" value="P:paracrine signaling"/>
    <property type="evidence" value="ECO:0007669"/>
    <property type="project" value="TreeGrafter"/>
</dbReference>
<dbReference type="GO" id="GO:0006144">
    <property type="term" value="P:purine nucleobase metabolic process"/>
    <property type="evidence" value="ECO:0007669"/>
    <property type="project" value="Ensembl"/>
</dbReference>
<keyword evidence="6" id="KW-1185">Reference proteome</keyword>
<evidence type="ECO:0000259" key="4">
    <source>
        <dbReference type="Pfam" id="PF20266"/>
    </source>
</evidence>
<dbReference type="Gene3D" id="1.10.1410.40">
    <property type="match status" value="1"/>
</dbReference>
<dbReference type="GO" id="GO:0006974">
    <property type="term" value="P:DNA damage response"/>
    <property type="evidence" value="ECO:0007669"/>
    <property type="project" value="TreeGrafter"/>
</dbReference>
<dbReference type="GO" id="GO:0002230">
    <property type="term" value="P:positive regulation of defense response to virus by host"/>
    <property type="evidence" value="ECO:0007669"/>
    <property type="project" value="TreeGrafter"/>
</dbReference>
<evidence type="ECO:0000256" key="1">
    <source>
        <dbReference type="ARBA" id="ARBA00008307"/>
    </source>
</evidence>
<reference evidence="5" key="2">
    <citation type="submission" date="2025-09" db="UniProtKB">
        <authorList>
            <consortium name="Ensembl"/>
        </authorList>
    </citation>
    <scope>IDENTIFICATION</scope>
</reference>
<feature type="domain" description="Mab-21-like nucleotidyltransferase" evidence="3">
    <location>
        <begin position="222"/>
        <end position="393"/>
    </location>
</feature>
<feature type="compositionally biased region" description="Basic and acidic residues" evidence="2">
    <location>
        <begin position="143"/>
        <end position="153"/>
    </location>
</feature>
<comment type="similarity">
    <text evidence="1">Belongs to the mab-21 family.</text>
</comment>
<dbReference type="GO" id="GO:0005634">
    <property type="term" value="C:nucleus"/>
    <property type="evidence" value="ECO:0007669"/>
    <property type="project" value="TreeGrafter"/>
</dbReference>
<dbReference type="FunFam" id="1.10.1410.40:FF:000007">
    <property type="entry name" value="Cyclic GMP-AMP synthase"/>
    <property type="match status" value="1"/>
</dbReference>
<dbReference type="InterPro" id="IPR024810">
    <property type="entry name" value="MAB21L/cGLR"/>
</dbReference>
<dbReference type="STRING" id="41447.ENSSDUP00000027815"/>
<dbReference type="GO" id="GO:0002218">
    <property type="term" value="P:activation of innate immune response"/>
    <property type="evidence" value="ECO:0007669"/>
    <property type="project" value="TreeGrafter"/>
</dbReference>
<dbReference type="AlphaFoldDB" id="A0A3B4VD31"/>
<dbReference type="GO" id="GO:0032481">
    <property type="term" value="P:positive regulation of type I interferon production"/>
    <property type="evidence" value="ECO:0007669"/>
    <property type="project" value="TreeGrafter"/>
</dbReference>
<reference evidence="5" key="1">
    <citation type="submission" date="2025-08" db="UniProtKB">
        <authorList>
            <consortium name="Ensembl"/>
        </authorList>
    </citation>
    <scope>IDENTIFICATION</scope>
</reference>
<evidence type="ECO:0000313" key="5">
    <source>
        <dbReference type="Ensembl" id="ENSSDUP00000027815.1"/>
    </source>
</evidence>
<dbReference type="GO" id="GO:0045087">
    <property type="term" value="P:innate immune response"/>
    <property type="evidence" value="ECO:0007669"/>
    <property type="project" value="Ensembl"/>
</dbReference>
<dbReference type="GeneTree" id="ENSGT01050000244827"/>